<organism evidence="1 2">
    <name type="scientific">Camellia lanceoleosa</name>
    <dbReference type="NCBI Taxonomy" id="1840588"/>
    <lineage>
        <taxon>Eukaryota</taxon>
        <taxon>Viridiplantae</taxon>
        <taxon>Streptophyta</taxon>
        <taxon>Embryophyta</taxon>
        <taxon>Tracheophyta</taxon>
        <taxon>Spermatophyta</taxon>
        <taxon>Magnoliopsida</taxon>
        <taxon>eudicotyledons</taxon>
        <taxon>Gunneridae</taxon>
        <taxon>Pentapetalae</taxon>
        <taxon>asterids</taxon>
        <taxon>Ericales</taxon>
        <taxon>Theaceae</taxon>
        <taxon>Camellia</taxon>
    </lineage>
</organism>
<evidence type="ECO:0000313" key="1">
    <source>
        <dbReference type="EMBL" id="KAI8000061.1"/>
    </source>
</evidence>
<dbReference type="Proteomes" id="UP001060215">
    <property type="component" value="Chromosome 8"/>
</dbReference>
<sequence>MADLHVCSLLSFHCLFLLNIVSERNRRKKLNDRLFALRVVVPKISKRFQPCQDSRKRELIIVMIQGDQPLLPLKILKFASIPSVRSDG</sequence>
<accession>A0ACC0GFW5</accession>
<proteinExistence type="predicted"/>
<reference evidence="1 2" key="1">
    <citation type="journal article" date="2022" name="Plant J.">
        <title>Chromosome-level genome of Camellia lanceoleosa provides a valuable resource for understanding genome evolution and self-incompatibility.</title>
        <authorList>
            <person name="Gong W."/>
            <person name="Xiao S."/>
            <person name="Wang L."/>
            <person name="Liao Z."/>
            <person name="Chang Y."/>
            <person name="Mo W."/>
            <person name="Hu G."/>
            <person name="Li W."/>
            <person name="Zhao G."/>
            <person name="Zhu H."/>
            <person name="Hu X."/>
            <person name="Ji K."/>
            <person name="Xiang X."/>
            <person name="Song Q."/>
            <person name="Yuan D."/>
            <person name="Jin S."/>
            <person name="Zhang L."/>
        </authorList>
    </citation>
    <scope>NUCLEOTIDE SEQUENCE [LARGE SCALE GENOMIC DNA]</scope>
    <source>
        <strain evidence="1">SQ_2022a</strain>
    </source>
</reference>
<name>A0ACC0GFW5_9ERIC</name>
<gene>
    <name evidence="1" type="ORF">LOK49_LG09G00961</name>
</gene>
<protein>
    <submittedName>
        <fullName evidence="1">Transcription factor bHLH27</fullName>
    </submittedName>
</protein>
<evidence type="ECO:0000313" key="2">
    <source>
        <dbReference type="Proteomes" id="UP001060215"/>
    </source>
</evidence>
<comment type="caution">
    <text evidence="1">The sequence shown here is derived from an EMBL/GenBank/DDBJ whole genome shotgun (WGS) entry which is preliminary data.</text>
</comment>
<dbReference type="EMBL" id="CM045765">
    <property type="protein sequence ID" value="KAI8000061.1"/>
    <property type="molecule type" value="Genomic_DNA"/>
</dbReference>
<keyword evidence="2" id="KW-1185">Reference proteome</keyword>